<dbReference type="KEGG" id="sseo:D0Z67_29175"/>
<dbReference type="EMBL" id="CP032230">
    <property type="protein sequence ID" value="QBJ94443.1"/>
    <property type="molecule type" value="Genomic_DNA"/>
</dbReference>
<keyword evidence="1" id="KW-0614">Plasmid</keyword>
<accession>A0A4P6U4U6</accession>
<dbReference type="AlphaFoldDB" id="A0A4P6U4U6"/>
<proteinExistence type="predicted"/>
<evidence type="ECO:0000313" key="2">
    <source>
        <dbReference type="Proteomes" id="UP000292547"/>
    </source>
</evidence>
<organism evidence="1 2">
    <name type="scientific">Streptomyces seoulensis</name>
    <dbReference type="NCBI Taxonomy" id="73044"/>
    <lineage>
        <taxon>Bacteria</taxon>
        <taxon>Bacillati</taxon>
        <taxon>Actinomycetota</taxon>
        <taxon>Actinomycetes</taxon>
        <taxon>Kitasatosporales</taxon>
        <taxon>Streptomycetaceae</taxon>
        <taxon>Streptomyces</taxon>
    </lineage>
</organism>
<reference evidence="1 2" key="1">
    <citation type="submission" date="2018-08" db="EMBL/GenBank/DDBJ databases">
        <title>The complete genome sequence of Streptomyces seoulensis, a pioneer strain for nickel superoxide dismutase discovery.</title>
        <authorList>
            <person name="Shin J."/>
            <person name="Lee J.-S."/>
            <person name="Lee E.-J."/>
            <person name="Youn H.-D."/>
        </authorList>
    </citation>
    <scope>NUCLEOTIDE SEQUENCE [LARGE SCALE GENOMIC DNA]</scope>
    <source>
        <strain evidence="1 2">KCTC 9819</strain>
        <plasmid evidence="1 2">unnamed</plasmid>
    </source>
</reference>
<gene>
    <name evidence="1" type="ORF">D0Z67_29175</name>
</gene>
<dbReference type="Proteomes" id="UP000292547">
    <property type="component" value="Plasmid unnamed"/>
</dbReference>
<name>A0A4P6U4U6_STRSO</name>
<sequence>MNRQQLLIWAIALLAVSHPIYSAIRHHMPVLDIAAITLLSLYAAKAGAEHVVTTWHRTQNRSTNR</sequence>
<geneLocation type="plasmid" evidence="1">
    <name>unnamed</name>
</geneLocation>
<keyword evidence="2" id="KW-1185">Reference proteome</keyword>
<evidence type="ECO:0000313" key="1">
    <source>
        <dbReference type="EMBL" id="QBJ94443.1"/>
    </source>
</evidence>
<dbReference type="STRING" id="73044.GCA_000725795_04828"/>
<protein>
    <submittedName>
        <fullName evidence="1">Uncharacterized protein</fullName>
    </submittedName>
</protein>
<dbReference type="RefSeq" id="WP_031182938.1">
    <property type="nucleotide sequence ID" value="NZ_CP032230.1"/>
</dbReference>
<dbReference type="GeneID" id="300102972"/>